<evidence type="ECO:0000256" key="6">
    <source>
        <dbReference type="ARBA" id="ARBA00023235"/>
    </source>
</evidence>
<comment type="pathway">
    <text evidence="2">Carbohydrate metabolism; pentose and glucuronate interconversion.</text>
</comment>
<reference evidence="7 8" key="1">
    <citation type="submission" date="2012-02" db="EMBL/GenBank/DDBJ databases">
        <title>Complete genome sequence of Actinoplanes missouriensis 431 (= NBRC 102363).</title>
        <authorList>
            <person name="Ohnishi Y."/>
            <person name="Ishikawa J."/>
            <person name="Sekine M."/>
            <person name="Hosoyama A."/>
            <person name="Harada T."/>
            <person name="Narita H."/>
            <person name="Hata T."/>
            <person name="Konno Y."/>
            <person name="Tutikane K."/>
            <person name="Fujita N."/>
            <person name="Horinouchi S."/>
            <person name="Hayakawa M."/>
        </authorList>
    </citation>
    <scope>NUCLEOTIDE SEQUENCE [LARGE SCALE GENOMIC DNA]</scope>
    <source>
        <strain evidence="8">ATCC 14538 / DSM 43046 / CBS 188.64 / JCM 3121 / NBRC 102363 / NCIMB 12654 / NRRL B-3342 / UNCC 431</strain>
    </source>
</reference>
<dbReference type="SUPFAM" id="SSF51556">
    <property type="entry name" value="Metallo-dependent hydrolases"/>
    <property type="match status" value="1"/>
</dbReference>
<evidence type="ECO:0000313" key="8">
    <source>
        <dbReference type="Proteomes" id="UP000007882"/>
    </source>
</evidence>
<name>I0HCJ5_ACTM4</name>
<evidence type="ECO:0000256" key="3">
    <source>
        <dbReference type="ARBA" id="ARBA00008397"/>
    </source>
</evidence>
<dbReference type="KEGG" id="ams:AMIS_55120"/>
<dbReference type="UniPathway" id="UPA00246"/>
<accession>I0HCJ5</accession>
<evidence type="ECO:0000256" key="1">
    <source>
        <dbReference type="ARBA" id="ARBA00001165"/>
    </source>
</evidence>
<dbReference type="PANTHER" id="PTHR30068:SF4">
    <property type="entry name" value="URONATE ISOMERASE"/>
    <property type="match status" value="1"/>
</dbReference>
<protein>
    <recommendedName>
        <fullName evidence="5">Uronate isomerase</fullName>
        <ecNumber evidence="4">5.3.1.12</ecNumber>
    </recommendedName>
</protein>
<sequence length="466" mass="51748">MTHLFPSDPAQRQIAGELYRHARDLPLISPHGHVDPALLADDTPFPDPARLFVVPDHYVTRMLASQGIPQSRLGVPSIDGSPVETDGRAIWRLLAENWHLFRGTPSRLWTEKVFREVFGVEKRLRRETADAIYDEISDKLRQADYRPRALFTRFNIEVLATTESPLDELTAHAKLAADGWGDRVITTFRPDNLVDPEWPGWADRVAALGALTGTDVGTYAGFLNALRARRELFVAAGATSSDHGHPTAATLVLDDGEAAVLYRKALGGGTDARDAEAFRAHMLTEFARMSLDDGLVMQLHPGSVRNHDGALHRRHGRDVGGDIPSATDYVHGLRPLLDAYGHDPRLRIVLYTLDETTFTRELAPLAGGYPALYLGAPWWFLDSPEGLRRFREAVTESAGFYNTAGFADDTRAFCSIPARHDVARRIDAGFLARLVAEDRLPLDEAAETIADLAYHLPKRVFRLDRS</sequence>
<dbReference type="GO" id="GO:0008880">
    <property type="term" value="F:glucuronate isomerase activity"/>
    <property type="evidence" value="ECO:0007669"/>
    <property type="project" value="UniProtKB-EC"/>
</dbReference>
<dbReference type="NCBIfam" id="NF002794">
    <property type="entry name" value="PRK02925.1"/>
    <property type="match status" value="1"/>
</dbReference>
<dbReference type="Gene3D" id="1.10.2020.10">
    <property type="entry name" value="uronate isomerase, domain 2, chain A"/>
    <property type="match status" value="1"/>
</dbReference>
<dbReference type="InterPro" id="IPR003766">
    <property type="entry name" value="Uronate_isomerase"/>
</dbReference>
<dbReference type="STRING" id="512565.AMIS_55120"/>
<dbReference type="eggNOG" id="COG1904">
    <property type="taxonomic scope" value="Bacteria"/>
</dbReference>
<dbReference type="Proteomes" id="UP000007882">
    <property type="component" value="Chromosome"/>
</dbReference>
<dbReference type="PANTHER" id="PTHR30068">
    <property type="entry name" value="URONATE ISOMERASE"/>
    <property type="match status" value="1"/>
</dbReference>
<proteinExistence type="inferred from homology"/>
<comment type="catalytic activity">
    <reaction evidence="1">
        <text>D-glucuronate = D-fructuronate</text>
        <dbReference type="Rhea" id="RHEA:13049"/>
        <dbReference type="ChEBI" id="CHEBI:58720"/>
        <dbReference type="ChEBI" id="CHEBI:59863"/>
        <dbReference type="EC" id="5.3.1.12"/>
    </reaction>
</comment>
<dbReference type="HOGENOM" id="CLU_044465_0_0_11"/>
<organism evidence="7 8">
    <name type="scientific">Actinoplanes missouriensis (strain ATCC 14538 / DSM 43046 / CBS 188.64 / JCM 3121 / NBRC 102363 / NCIMB 12654 / NRRL B-3342 / UNCC 431)</name>
    <dbReference type="NCBI Taxonomy" id="512565"/>
    <lineage>
        <taxon>Bacteria</taxon>
        <taxon>Bacillati</taxon>
        <taxon>Actinomycetota</taxon>
        <taxon>Actinomycetes</taxon>
        <taxon>Micromonosporales</taxon>
        <taxon>Micromonosporaceae</taxon>
        <taxon>Actinoplanes</taxon>
    </lineage>
</organism>
<evidence type="ECO:0000313" key="7">
    <source>
        <dbReference type="EMBL" id="BAL90732.1"/>
    </source>
</evidence>
<dbReference type="PATRIC" id="fig|512565.3.peg.5508"/>
<dbReference type="OrthoDB" id="9766564at2"/>
<dbReference type="GO" id="GO:0019698">
    <property type="term" value="P:D-galacturonate catabolic process"/>
    <property type="evidence" value="ECO:0007669"/>
    <property type="project" value="TreeGrafter"/>
</dbReference>
<dbReference type="EC" id="5.3.1.12" evidence="4"/>
<dbReference type="Gene3D" id="3.20.20.140">
    <property type="entry name" value="Metal-dependent hydrolases"/>
    <property type="match status" value="1"/>
</dbReference>
<dbReference type="AlphaFoldDB" id="I0HCJ5"/>
<dbReference type="EMBL" id="AP012319">
    <property type="protein sequence ID" value="BAL90732.1"/>
    <property type="molecule type" value="Genomic_DNA"/>
</dbReference>
<dbReference type="RefSeq" id="WP_014445620.1">
    <property type="nucleotide sequence ID" value="NC_017093.1"/>
</dbReference>
<evidence type="ECO:0000256" key="2">
    <source>
        <dbReference type="ARBA" id="ARBA00004892"/>
    </source>
</evidence>
<evidence type="ECO:0000256" key="5">
    <source>
        <dbReference type="ARBA" id="ARBA00020555"/>
    </source>
</evidence>
<dbReference type="Pfam" id="PF02614">
    <property type="entry name" value="UxaC"/>
    <property type="match status" value="1"/>
</dbReference>
<evidence type="ECO:0000256" key="4">
    <source>
        <dbReference type="ARBA" id="ARBA00012546"/>
    </source>
</evidence>
<keyword evidence="6 7" id="KW-0413">Isomerase</keyword>
<gene>
    <name evidence="7" type="ordered locus">AMIS_55120</name>
</gene>
<comment type="similarity">
    <text evidence="3">Belongs to the metallo-dependent hydrolases superfamily. Uronate isomerase family.</text>
</comment>
<dbReference type="GO" id="GO:0042840">
    <property type="term" value="P:D-glucuronate catabolic process"/>
    <property type="evidence" value="ECO:0007669"/>
    <property type="project" value="TreeGrafter"/>
</dbReference>
<keyword evidence="8" id="KW-1185">Reference proteome</keyword>
<dbReference type="InterPro" id="IPR032466">
    <property type="entry name" value="Metal_Hydrolase"/>
</dbReference>